<proteinExistence type="predicted"/>
<keyword evidence="8" id="KW-1185">Reference proteome</keyword>
<dbReference type="InterPro" id="IPR016152">
    <property type="entry name" value="PTrfase/Anion_transptr"/>
</dbReference>
<dbReference type="PANTHER" id="PTHR47738:SF1">
    <property type="entry name" value="NITROGEN REGULATORY PROTEIN"/>
    <property type="match status" value="1"/>
</dbReference>
<feature type="domain" description="PTS EIIA type-2" evidence="6">
    <location>
        <begin position="1"/>
        <end position="149"/>
    </location>
</feature>
<keyword evidence="2" id="KW-0597">Phosphoprotein</keyword>
<sequence>MIREEYIFLDVDVASKEQLLDFVSEKALKMGITDNKEGLKSDFLKREAEYSTGLQNEFAIPHAKSEYAKETAVFFVKCKNPLDWETMDDTKVKYVFALIVPTEKAGNEHLIMISKLATSLLEDEFKDTVKSSTDKSMLKEYILKIMKEDN</sequence>
<dbReference type="InterPro" id="IPR051541">
    <property type="entry name" value="PTS_SugarTrans_NitroReg"/>
</dbReference>
<keyword evidence="4" id="KW-0808">Transferase</keyword>
<protein>
    <submittedName>
        <fullName evidence="7">PTS sugar transporter subunit IIA</fullName>
    </submittedName>
</protein>
<evidence type="ECO:0000256" key="3">
    <source>
        <dbReference type="ARBA" id="ARBA00022597"/>
    </source>
</evidence>
<dbReference type="EMBL" id="JACOOZ010000010">
    <property type="protein sequence ID" value="MBC5668814.1"/>
    <property type="molecule type" value="Genomic_DNA"/>
</dbReference>
<dbReference type="Proteomes" id="UP000597877">
    <property type="component" value="Unassembled WGS sequence"/>
</dbReference>
<evidence type="ECO:0000256" key="4">
    <source>
        <dbReference type="ARBA" id="ARBA00022679"/>
    </source>
</evidence>
<comment type="caution">
    <text evidence="7">The sequence shown here is derived from an EMBL/GenBank/DDBJ whole genome shotgun (WGS) entry which is preliminary data.</text>
</comment>
<dbReference type="NCBIfam" id="TIGR00848">
    <property type="entry name" value="fruA"/>
    <property type="match status" value="1"/>
</dbReference>
<dbReference type="Pfam" id="PF00359">
    <property type="entry name" value="PTS_EIIA_2"/>
    <property type="match status" value="1"/>
</dbReference>
<evidence type="ECO:0000259" key="6">
    <source>
        <dbReference type="PROSITE" id="PS51094"/>
    </source>
</evidence>
<evidence type="ECO:0000256" key="2">
    <source>
        <dbReference type="ARBA" id="ARBA00022553"/>
    </source>
</evidence>
<dbReference type="InterPro" id="IPR004715">
    <property type="entry name" value="PTS_IIA_fruc"/>
</dbReference>
<evidence type="ECO:0000256" key="5">
    <source>
        <dbReference type="ARBA" id="ARBA00022683"/>
    </source>
</evidence>
<dbReference type="SUPFAM" id="SSF55804">
    <property type="entry name" value="Phoshotransferase/anion transport protein"/>
    <property type="match status" value="1"/>
</dbReference>
<dbReference type="PROSITE" id="PS51094">
    <property type="entry name" value="PTS_EIIA_TYPE_2"/>
    <property type="match status" value="1"/>
</dbReference>
<evidence type="ECO:0000313" key="8">
    <source>
        <dbReference type="Proteomes" id="UP000597877"/>
    </source>
</evidence>
<accession>A0ABR7F5D1</accession>
<reference evidence="7 8" key="1">
    <citation type="submission" date="2020-08" db="EMBL/GenBank/DDBJ databases">
        <title>Genome public.</title>
        <authorList>
            <person name="Liu C."/>
            <person name="Sun Q."/>
        </authorList>
    </citation>
    <scope>NUCLEOTIDE SEQUENCE [LARGE SCALE GENOMIC DNA]</scope>
    <source>
        <strain evidence="7 8">BX4</strain>
    </source>
</reference>
<dbReference type="CDD" id="cd00211">
    <property type="entry name" value="PTS_IIA_fru"/>
    <property type="match status" value="1"/>
</dbReference>
<dbReference type="RefSeq" id="WP_021952069.1">
    <property type="nucleotide sequence ID" value="NZ_JACOOZ010000010.1"/>
</dbReference>
<dbReference type="PANTHER" id="PTHR47738">
    <property type="entry name" value="PTS SYSTEM FRUCTOSE-LIKE EIIA COMPONENT-RELATED"/>
    <property type="match status" value="1"/>
</dbReference>
<keyword evidence="3 7" id="KW-0762">Sugar transport</keyword>
<name>A0ABR7F5D1_9FIRM</name>
<dbReference type="Gene3D" id="3.40.930.10">
    <property type="entry name" value="Mannitol-specific EII, Chain A"/>
    <property type="match status" value="1"/>
</dbReference>
<keyword evidence="1" id="KW-0813">Transport</keyword>
<evidence type="ECO:0000313" key="7">
    <source>
        <dbReference type="EMBL" id="MBC5668814.1"/>
    </source>
</evidence>
<gene>
    <name evidence="7" type="ORF">H8S00_12640</name>
</gene>
<evidence type="ECO:0000256" key="1">
    <source>
        <dbReference type="ARBA" id="ARBA00022448"/>
    </source>
</evidence>
<dbReference type="InterPro" id="IPR002178">
    <property type="entry name" value="PTS_EIIA_type-2_dom"/>
</dbReference>
<organism evidence="7 8">
    <name type="scientific">Eubacterium segne</name>
    <dbReference type="NCBI Taxonomy" id="2763045"/>
    <lineage>
        <taxon>Bacteria</taxon>
        <taxon>Bacillati</taxon>
        <taxon>Bacillota</taxon>
        <taxon>Clostridia</taxon>
        <taxon>Eubacteriales</taxon>
        <taxon>Eubacteriaceae</taxon>
        <taxon>Eubacterium</taxon>
    </lineage>
</organism>
<keyword evidence="5" id="KW-0598">Phosphotransferase system</keyword>